<reference evidence="1 2" key="1">
    <citation type="submission" date="2019-03" db="EMBL/GenBank/DDBJ databases">
        <title>First draft genome of Liparis tanakae, snailfish: a comprehensive survey of snailfish specific genes.</title>
        <authorList>
            <person name="Kim W."/>
            <person name="Song I."/>
            <person name="Jeong J.-H."/>
            <person name="Kim D."/>
            <person name="Kim S."/>
            <person name="Ryu S."/>
            <person name="Song J.Y."/>
            <person name="Lee S.K."/>
        </authorList>
    </citation>
    <scope>NUCLEOTIDE SEQUENCE [LARGE SCALE GENOMIC DNA]</scope>
    <source>
        <tissue evidence="1">Muscle</tissue>
    </source>
</reference>
<evidence type="ECO:0000313" key="2">
    <source>
        <dbReference type="Proteomes" id="UP000314294"/>
    </source>
</evidence>
<keyword evidence="2" id="KW-1185">Reference proteome</keyword>
<evidence type="ECO:0000313" key="1">
    <source>
        <dbReference type="EMBL" id="TNN57479.1"/>
    </source>
</evidence>
<name>A0A4Z2GVK1_9TELE</name>
<proteinExistence type="predicted"/>
<dbReference type="Proteomes" id="UP000314294">
    <property type="component" value="Unassembled WGS sequence"/>
</dbReference>
<dbReference type="EMBL" id="SRLO01000404">
    <property type="protein sequence ID" value="TNN57479.1"/>
    <property type="molecule type" value="Genomic_DNA"/>
</dbReference>
<accession>A0A4Z2GVK1</accession>
<organism evidence="1 2">
    <name type="scientific">Liparis tanakae</name>
    <name type="common">Tanaka's snailfish</name>
    <dbReference type="NCBI Taxonomy" id="230148"/>
    <lineage>
        <taxon>Eukaryota</taxon>
        <taxon>Metazoa</taxon>
        <taxon>Chordata</taxon>
        <taxon>Craniata</taxon>
        <taxon>Vertebrata</taxon>
        <taxon>Euteleostomi</taxon>
        <taxon>Actinopterygii</taxon>
        <taxon>Neopterygii</taxon>
        <taxon>Teleostei</taxon>
        <taxon>Neoteleostei</taxon>
        <taxon>Acanthomorphata</taxon>
        <taxon>Eupercaria</taxon>
        <taxon>Perciformes</taxon>
        <taxon>Cottioidei</taxon>
        <taxon>Cottales</taxon>
        <taxon>Liparidae</taxon>
        <taxon>Liparis</taxon>
    </lineage>
</organism>
<protein>
    <submittedName>
        <fullName evidence="1">Uncharacterized protein</fullName>
    </submittedName>
</protein>
<dbReference type="AlphaFoldDB" id="A0A4Z2GVK1"/>
<comment type="caution">
    <text evidence="1">The sequence shown here is derived from an EMBL/GenBank/DDBJ whole genome shotgun (WGS) entry which is preliminary data.</text>
</comment>
<gene>
    <name evidence="1" type="ORF">EYF80_032303</name>
</gene>
<sequence length="73" mass="7894">MNGAHRLLDVGDDQLVVQQQVFEELVLLLQGDGPGAEQAEQQGVQRVQRVGQSTGGVRGGIRETQRLQDAVLT</sequence>